<reference evidence="1" key="1">
    <citation type="submission" date="2020-10" db="EMBL/GenBank/DDBJ databases">
        <authorList>
            <person name="Abbas A."/>
            <person name="Razzaq R."/>
            <person name="Waqas M."/>
            <person name="Abbas N."/>
            <person name="Nielsen T.K."/>
            <person name="Hansen L.H."/>
            <person name="Hussain S."/>
            <person name="Shahid M."/>
        </authorList>
    </citation>
    <scope>NUCLEOTIDE SEQUENCE</scope>
    <source>
        <strain evidence="1">S14</strain>
    </source>
</reference>
<name>A0ABU1DJ49_9HYPH</name>
<evidence type="ECO:0000313" key="1">
    <source>
        <dbReference type="EMBL" id="MDR4307910.1"/>
    </source>
</evidence>
<protein>
    <submittedName>
        <fullName evidence="1">Uncharacterized protein</fullName>
    </submittedName>
</protein>
<dbReference type="RefSeq" id="WP_309393207.1">
    <property type="nucleotide sequence ID" value="NZ_JADBEO010000035.1"/>
</dbReference>
<gene>
    <name evidence="1" type="ORF">IHQ68_14910</name>
</gene>
<organism evidence="1 2">
    <name type="scientific">Chelatococcus sambhunathii</name>
    <dbReference type="NCBI Taxonomy" id="363953"/>
    <lineage>
        <taxon>Bacteria</taxon>
        <taxon>Pseudomonadati</taxon>
        <taxon>Pseudomonadota</taxon>
        <taxon>Alphaproteobacteria</taxon>
        <taxon>Hyphomicrobiales</taxon>
        <taxon>Chelatococcaceae</taxon>
        <taxon>Chelatococcus</taxon>
    </lineage>
</organism>
<evidence type="ECO:0000313" key="2">
    <source>
        <dbReference type="Proteomes" id="UP001181622"/>
    </source>
</evidence>
<sequence>MSTDGKVTTGPDHPHEADLLAPWRAIDRLDAADAAALERMLADDPSLARRLEIAAEERDGTVALNEALPAPSRAAMDKLFAKIEAEEAARAPKTAGLMRWLSVKLSLASPSQLAFGATAAALVIALQAGLLAGAYLGTGEGTYETASAPSAETPVARPGATVLVAFEPGATAQQIAAALTEAKVEIVAGPKPGGVFVARALEGKTQDVVAALKAKKGVVKLATPGDPAP</sequence>
<keyword evidence="2" id="KW-1185">Reference proteome</keyword>
<dbReference type="Proteomes" id="UP001181622">
    <property type="component" value="Unassembled WGS sequence"/>
</dbReference>
<comment type="caution">
    <text evidence="1">The sequence shown here is derived from an EMBL/GenBank/DDBJ whole genome shotgun (WGS) entry which is preliminary data.</text>
</comment>
<proteinExistence type="predicted"/>
<accession>A0ABU1DJ49</accession>
<dbReference type="EMBL" id="JADBEO010000035">
    <property type="protein sequence ID" value="MDR4307910.1"/>
    <property type="molecule type" value="Genomic_DNA"/>
</dbReference>